<keyword evidence="8" id="KW-1185">Reference proteome</keyword>
<dbReference type="AlphaFoldDB" id="A0A3N4PP03"/>
<accession>A0A3N4PP03</accession>
<dbReference type="RefSeq" id="WP_123848499.1">
    <property type="nucleotide sequence ID" value="NZ_RPDH01000002.1"/>
</dbReference>
<sequence>MKMIASLMLCMAANFAAQAQLTVNGKIAAAEGQTLYFFSEDGSTRDSAVLGNGQFSFTTQSKPKADDLFALILKEQQYPLVLVADKPEITVQATAADWPVATSVKGGQQTLWMQEYHKAFKPVLSRLRELNTEAKSIDPDNEEAKAAFREKAGKFDEMVVATGTDFVKKHPSAQASLFLMYGDLRDRVSLGEFERLYGGLDAGLRNSRFGKNIGADIAARKKEKAETGIAKDFEQKDPSGKMVKLSSFRGKYVLIDFWASWCGPCRAENPNVVKAYNKFKDKNFTILGVSLDQSRQDWLDAIKEDQLTWTQVSDLKGWNNEAAALYRVRGIPQNFLVDPQGNIVASNLRGSALEQKLAEILR</sequence>
<evidence type="ECO:0000259" key="6">
    <source>
        <dbReference type="PROSITE" id="PS51352"/>
    </source>
</evidence>
<evidence type="ECO:0000256" key="2">
    <source>
        <dbReference type="ARBA" id="ARBA00022748"/>
    </source>
</evidence>
<dbReference type="SUPFAM" id="SSF52833">
    <property type="entry name" value="Thioredoxin-like"/>
    <property type="match status" value="1"/>
</dbReference>
<dbReference type="InterPro" id="IPR050553">
    <property type="entry name" value="Thioredoxin_ResA/DsbE_sf"/>
</dbReference>
<dbReference type="Pfam" id="PF14289">
    <property type="entry name" value="DUF4369"/>
    <property type="match status" value="1"/>
</dbReference>
<keyword evidence="3" id="KW-1015">Disulfide bond</keyword>
<dbReference type="PANTHER" id="PTHR42852:SF6">
    <property type="entry name" value="THIOL:DISULFIDE INTERCHANGE PROTEIN DSBE"/>
    <property type="match status" value="1"/>
</dbReference>
<dbReference type="InterPro" id="IPR036249">
    <property type="entry name" value="Thioredoxin-like_sf"/>
</dbReference>
<evidence type="ECO:0000313" key="8">
    <source>
        <dbReference type="Proteomes" id="UP000278351"/>
    </source>
</evidence>
<evidence type="ECO:0000256" key="3">
    <source>
        <dbReference type="ARBA" id="ARBA00023157"/>
    </source>
</evidence>
<protein>
    <submittedName>
        <fullName evidence="7">AhpC/TSA family protein</fullName>
    </submittedName>
</protein>
<evidence type="ECO:0000313" key="7">
    <source>
        <dbReference type="EMBL" id="RPE09505.1"/>
    </source>
</evidence>
<dbReference type="PROSITE" id="PS00194">
    <property type="entry name" value="THIOREDOXIN_1"/>
    <property type="match status" value="1"/>
</dbReference>
<dbReference type="EMBL" id="RPDH01000002">
    <property type="protein sequence ID" value="RPE09505.1"/>
    <property type="molecule type" value="Genomic_DNA"/>
</dbReference>
<dbReference type="GO" id="GO:0030313">
    <property type="term" value="C:cell envelope"/>
    <property type="evidence" value="ECO:0007669"/>
    <property type="project" value="UniProtKB-SubCell"/>
</dbReference>
<evidence type="ECO:0000256" key="1">
    <source>
        <dbReference type="ARBA" id="ARBA00004196"/>
    </source>
</evidence>
<dbReference type="PANTHER" id="PTHR42852">
    <property type="entry name" value="THIOL:DISULFIDE INTERCHANGE PROTEIN DSBE"/>
    <property type="match status" value="1"/>
</dbReference>
<dbReference type="PROSITE" id="PS51352">
    <property type="entry name" value="THIOREDOXIN_2"/>
    <property type="match status" value="1"/>
</dbReference>
<keyword evidence="2" id="KW-0201">Cytochrome c-type biogenesis</keyword>
<organism evidence="7 8">
    <name type="scientific">Chitinophaga lutea</name>
    <dbReference type="NCBI Taxonomy" id="2488634"/>
    <lineage>
        <taxon>Bacteria</taxon>
        <taxon>Pseudomonadati</taxon>
        <taxon>Bacteroidota</taxon>
        <taxon>Chitinophagia</taxon>
        <taxon>Chitinophagales</taxon>
        <taxon>Chitinophagaceae</taxon>
        <taxon>Chitinophaga</taxon>
    </lineage>
</organism>
<keyword evidence="5" id="KW-0732">Signal</keyword>
<dbReference type="InterPro" id="IPR017937">
    <property type="entry name" value="Thioredoxin_CS"/>
</dbReference>
<dbReference type="InterPro" id="IPR013766">
    <property type="entry name" value="Thioredoxin_domain"/>
</dbReference>
<feature type="chain" id="PRO_5018021220" evidence="5">
    <location>
        <begin position="20"/>
        <end position="362"/>
    </location>
</feature>
<dbReference type="GO" id="GO:0017004">
    <property type="term" value="P:cytochrome complex assembly"/>
    <property type="evidence" value="ECO:0007669"/>
    <property type="project" value="UniProtKB-KW"/>
</dbReference>
<dbReference type="GO" id="GO:0016491">
    <property type="term" value="F:oxidoreductase activity"/>
    <property type="evidence" value="ECO:0007669"/>
    <property type="project" value="InterPro"/>
</dbReference>
<comment type="subcellular location">
    <subcellularLocation>
        <location evidence="1">Cell envelope</location>
    </subcellularLocation>
</comment>
<feature type="signal peptide" evidence="5">
    <location>
        <begin position="1"/>
        <end position="19"/>
    </location>
</feature>
<reference evidence="7 8" key="1">
    <citation type="submission" date="2018-11" db="EMBL/GenBank/DDBJ databases">
        <title>Chitinophaga lutea sp.nov., isolate from arsenic contaminated soil.</title>
        <authorList>
            <person name="Zong Y."/>
        </authorList>
    </citation>
    <scope>NUCLEOTIDE SEQUENCE [LARGE SCALE GENOMIC DNA]</scope>
    <source>
        <strain evidence="7 8">ZY74</strain>
    </source>
</reference>
<evidence type="ECO:0000256" key="5">
    <source>
        <dbReference type="SAM" id="SignalP"/>
    </source>
</evidence>
<dbReference type="OrthoDB" id="6399635at2"/>
<dbReference type="Pfam" id="PF00578">
    <property type="entry name" value="AhpC-TSA"/>
    <property type="match status" value="1"/>
</dbReference>
<dbReference type="InterPro" id="IPR000866">
    <property type="entry name" value="AhpC/TSA"/>
</dbReference>
<dbReference type="GO" id="GO:0016209">
    <property type="term" value="F:antioxidant activity"/>
    <property type="evidence" value="ECO:0007669"/>
    <property type="project" value="InterPro"/>
</dbReference>
<evidence type="ECO:0000256" key="4">
    <source>
        <dbReference type="ARBA" id="ARBA00023284"/>
    </source>
</evidence>
<dbReference type="InterPro" id="IPR025380">
    <property type="entry name" value="DUF4369"/>
</dbReference>
<proteinExistence type="predicted"/>
<dbReference type="Proteomes" id="UP000278351">
    <property type="component" value="Unassembled WGS sequence"/>
</dbReference>
<comment type="caution">
    <text evidence="7">The sequence shown here is derived from an EMBL/GenBank/DDBJ whole genome shotgun (WGS) entry which is preliminary data.</text>
</comment>
<feature type="domain" description="Thioredoxin" evidence="6">
    <location>
        <begin position="224"/>
        <end position="362"/>
    </location>
</feature>
<gene>
    <name evidence="7" type="ORF">EGT74_21170</name>
</gene>
<name>A0A3N4PP03_9BACT</name>
<dbReference type="CDD" id="cd02966">
    <property type="entry name" value="TlpA_like_family"/>
    <property type="match status" value="1"/>
</dbReference>
<dbReference type="Gene3D" id="3.40.30.10">
    <property type="entry name" value="Glutaredoxin"/>
    <property type="match status" value="1"/>
</dbReference>
<keyword evidence="4" id="KW-0676">Redox-active center</keyword>